<dbReference type="STRING" id="1297750.SAMN05444405_10796"/>
<keyword evidence="3" id="KW-1185">Reference proteome</keyword>
<dbReference type="Pfam" id="PF02641">
    <property type="entry name" value="DUF190"/>
    <property type="match status" value="1"/>
</dbReference>
<dbReference type="InterPro" id="IPR003793">
    <property type="entry name" value="UPF0166"/>
</dbReference>
<protein>
    <submittedName>
        <fullName evidence="2">Uncharacterized protein</fullName>
    </submittedName>
</protein>
<dbReference type="EMBL" id="FQTV01000007">
    <property type="protein sequence ID" value="SHF33691.1"/>
    <property type="molecule type" value="Genomic_DNA"/>
</dbReference>
<dbReference type="Gene3D" id="3.30.70.120">
    <property type="match status" value="1"/>
</dbReference>
<dbReference type="PANTHER" id="PTHR35983:SF1">
    <property type="entry name" value="UPF0166 PROTEIN TM_0021"/>
    <property type="match status" value="1"/>
</dbReference>
<evidence type="ECO:0000313" key="3">
    <source>
        <dbReference type="Proteomes" id="UP000184509"/>
    </source>
</evidence>
<evidence type="ECO:0000313" key="2">
    <source>
        <dbReference type="EMBL" id="SHF33691.1"/>
    </source>
</evidence>
<accession>A0A1M5ATW0</accession>
<dbReference type="InterPro" id="IPR015867">
    <property type="entry name" value="N-reg_PII/ATP_PRibTrfase_C"/>
</dbReference>
<dbReference type="OrthoDB" id="9795599at2"/>
<comment type="similarity">
    <text evidence="1">Belongs to the UPF0166 family.</text>
</comment>
<dbReference type="PANTHER" id="PTHR35983">
    <property type="entry name" value="UPF0166 PROTEIN TM_0021"/>
    <property type="match status" value="1"/>
</dbReference>
<dbReference type="AlphaFoldDB" id="A0A1M5ATW0"/>
<dbReference type="RefSeq" id="WP_073401119.1">
    <property type="nucleotide sequence ID" value="NZ_FQTV01000007.1"/>
</dbReference>
<dbReference type="Proteomes" id="UP000184509">
    <property type="component" value="Unassembled WGS sequence"/>
</dbReference>
<evidence type="ECO:0000256" key="1">
    <source>
        <dbReference type="ARBA" id="ARBA00010554"/>
    </source>
</evidence>
<dbReference type="InterPro" id="IPR011322">
    <property type="entry name" value="N-reg_PII-like_a/b"/>
</dbReference>
<organism evidence="2 3">
    <name type="scientific">Bacteroides luti</name>
    <dbReference type="NCBI Taxonomy" id="1297750"/>
    <lineage>
        <taxon>Bacteria</taxon>
        <taxon>Pseudomonadati</taxon>
        <taxon>Bacteroidota</taxon>
        <taxon>Bacteroidia</taxon>
        <taxon>Bacteroidales</taxon>
        <taxon>Bacteroidaceae</taxon>
        <taxon>Bacteroides</taxon>
    </lineage>
</organism>
<dbReference type="SUPFAM" id="SSF54913">
    <property type="entry name" value="GlnB-like"/>
    <property type="match status" value="1"/>
</dbReference>
<sequence length="122" mass="13746">MEIKGEAKLLRIFTSNTDKFKHSLLYETIVFAAKRYGLAGATVTKGVMGYGSSSIIRSVKFWEITEKLPVVVEIIDESQKIDAFIEKILPWFDYLPTGCLITTENTTIILNKEGNGKNKLKK</sequence>
<gene>
    <name evidence="2" type="ORF">SAMN05444405_10796</name>
</gene>
<name>A0A1M5ATW0_9BACE</name>
<proteinExistence type="inferred from homology"/>
<reference evidence="2 3" key="1">
    <citation type="submission" date="2016-11" db="EMBL/GenBank/DDBJ databases">
        <authorList>
            <person name="Jaros S."/>
            <person name="Januszkiewicz K."/>
            <person name="Wedrychowicz H."/>
        </authorList>
    </citation>
    <scope>NUCLEOTIDE SEQUENCE [LARGE SCALE GENOMIC DNA]</scope>
    <source>
        <strain evidence="2 3">DSM 26991</strain>
    </source>
</reference>